<keyword evidence="1" id="KW-0812">Transmembrane</keyword>
<keyword evidence="1" id="KW-0249">Electron transport</keyword>
<reference evidence="2" key="1">
    <citation type="journal article" date="2014" name="Mol. Phylogenet. Evol.">
        <title>Massive difference in synonymous substitution rates among mitochondrial, plastid, and nuclear genes of Phaeocystis algae.</title>
        <authorList>
            <person name="Smith D.R."/>
            <person name="Arrigo K.R."/>
            <person name="Alderkamp A.C."/>
            <person name="Allen A.E."/>
        </authorList>
    </citation>
    <scope>NUCLEOTIDE SEQUENCE</scope>
    <source>
        <strain evidence="2">CCMP1374</strain>
    </source>
</reference>
<comment type="similarity">
    <text evidence="1">Belongs to the complex I subunit 6 family.</text>
</comment>
<dbReference type="Gene3D" id="1.20.120.1200">
    <property type="entry name" value="NADH-ubiquinone/plastoquinone oxidoreductase chain 6, subunit NuoJ"/>
    <property type="match status" value="1"/>
</dbReference>
<feature type="transmembrane region" description="Helical" evidence="1">
    <location>
        <begin position="6"/>
        <end position="25"/>
    </location>
</feature>
<feature type="transmembrane region" description="Helical" evidence="1">
    <location>
        <begin position="163"/>
        <end position="186"/>
    </location>
</feature>
<dbReference type="PANTHER" id="PTHR33269:SF17">
    <property type="entry name" value="NADH-UBIQUINONE OXIDOREDUCTASE CHAIN 6"/>
    <property type="match status" value="1"/>
</dbReference>
<dbReference type="EMBL" id="JN131834">
    <property type="protein sequence ID" value="AEK80005.1"/>
    <property type="molecule type" value="Genomic_DNA"/>
</dbReference>
<protein>
    <recommendedName>
        <fullName evidence="1">NADH-ubiquinone oxidoreductase chain 6</fullName>
        <ecNumber evidence="1">7.1.1.2</ecNumber>
    </recommendedName>
</protein>
<keyword evidence="1" id="KW-0520">NAD</keyword>
<comment type="subcellular location">
    <subcellularLocation>
        <location evidence="1">Mitochondrion membrane</location>
        <topology evidence="1">Multi-pass membrane protein</topology>
    </subcellularLocation>
</comment>
<feature type="transmembrane region" description="Helical" evidence="1">
    <location>
        <begin position="93"/>
        <end position="118"/>
    </location>
</feature>
<proteinExistence type="inferred from homology"/>
<feature type="transmembrane region" description="Helical" evidence="1">
    <location>
        <begin position="58"/>
        <end position="81"/>
    </location>
</feature>
<geneLocation type="mitochondrion" evidence="2"/>
<comment type="catalytic activity">
    <reaction evidence="1">
        <text>a ubiquinone + NADH + 5 H(+)(in) = a ubiquinol + NAD(+) + 4 H(+)(out)</text>
        <dbReference type="Rhea" id="RHEA:29091"/>
        <dbReference type="Rhea" id="RHEA-COMP:9565"/>
        <dbReference type="Rhea" id="RHEA-COMP:9566"/>
        <dbReference type="ChEBI" id="CHEBI:15378"/>
        <dbReference type="ChEBI" id="CHEBI:16389"/>
        <dbReference type="ChEBI" id="CHEBI:17976"/>
        <dbReference type="ChEBI" id="CHEBI:57540"/>
        <dbReference type="ChEBI" id="CHEBI:57945"/>
        <dbReference type="EC" id="7.1.1.2"/>
    </reaction>
</comment>
<gene>
    <name evidence="2" type="primary">nad6</name>
</gene>
<dbReference type="GO" id="GO:0008137">
    <property type="term" value="F:NADH dehydrogenase (ubiquinone) activity"/>
    <property type="evidence" value="ECO:0007669"/>
    <property type="project" value="UniProtKB-UniRule"/>
</dbReference>
<organism evidence="2">
    <name type="scientific">Phaeocystis antarctica</name>
    <dbReference type="NCBI Taxonomy" id="33657"/>
    <lineage>
        <taxon>Eukaryota</taxon>
        <taxon>Haptista</taxon>
        <taxon>Haptophyta</taxon>
        <taxon>Prymnesiophyceae</taxon>
        <taxon>Phaeocystales</taxon>
        <taxon>Phaeocystaceae</taxon>
        <taxon>Phaeocystis</taxon>
    </lineage>
</organism>
<keyword evidence="1" id="KW-0679">Respiratory chain</keyword>
<evidence type="ECO:0000256" key="1">
    <source>
        <dbReference type="RuleBase" id="RU004430"/>
    </source>
</evidence>
<comment type="function">
    <text evidence="1">Core subunit of the mitochondrial membrane respiratory chain NADH dehydrogenase (Complex I) which catalyzes electron transfer from NADH through the respiratory chain, using ubiquinone as an electron acceptor. Essential for the catalytic activity and assembly of complex I.</text>
</comment>
<dbReference type="Pfam" id="PF00499">
    <property type="entry name" value="Oxidored_q3"/>
    <property type="match status" value="1"/>
</dbReference>
<dbReference type="AlphaFoldDB" id="G9FIQ9"/>
<feature type="transmembrane region" description="Helical" evidence="1">
    <location>
        <begin position="32"/>
        <end position="52"/>
    </location>
</feature>
<dbReference type="GO" id="GO:0031966">
    <property type="term" value="C:mitochondrial membrane"/>
    <property type="evidence" value="ECO:0007669"/>
    <property type="project" value="UniProtKB-SubCell"/>
</dbReference>
<dbReference type="InterPro" id="IPR042106">
    <property type="entry name" value="Nuo/plastoQ_OxRdtase_6_NuoJ"/>
</dbReference>
<dbReference type="EC" id="7.1.1.2" evidence="1"/>
<keyword evidence="1" id="KW-0830">Ubiquinone</keyword>
<sequence>MFLTISSFIFHFFSGLALICSFMVVSSKNPIYSVLFLILTFFNLSCLLFILNVEFLPILFLIVYVGAIAVLFLFVLIMLNIKLSELKEGMGQYLLIAFIFGLIFLLEALILFNVNFVLLNLYDTPLIKVQESLLSFNFCFDFSTWCFRPSNTLYLGELFFTSFAYLFVALGFILLLAMIGTITLTLQKKFITKSQDVYKQVLRDSNSVIIKYSL</sequence>
<keyword evidence="1" id="KW-0472">Membrane</keyword>
<keyword evidence="1" id="KW-1278">Translocase</keyword>
<accession>G9FIQ9</accession>
<dbReference type="PANTHER" id="PTHR33269">
    <property type="entry name" value="NADH-UBIQUINONE OXIDOREDUCTASE CHAIN 6"/>
    <property type="match status" value="1"/>
</dbReference>
<keyword evidence="1" id="KW-0813">Transport</keyword>
<name>G9FIQ9_9EUKA</name>
<keyword evidence="1" id="KW-1133">Transmembrane helix</keyword>
<evidence type="ECO:0000313" key="2">
    <source>
        <dbReference type="EMBL" id="AEK80005.1"/>
    </source>
</evidence>
<keyword evidence="1 2" id="KW-0496">Mitochondrion</keyword>
<dbReference type="InterPro" id="IPR001457">
    <property type="entry name" value="NADH_UbQ/plastoQ_OxRdtase_su6"/>
</dbReference>